<reference evidence="2" key="2">
    <citation type="submission" date="2021-04" db="EMBL/GenBank/DDBJ databases">
        <authorList>
            <person name="Gilroy R."/>
        </authorList>
    </citation>
    <scope>NUCLEOTIDE SEQUENCE</scope>
    <source>
        <strain evidence="2">B3-3758</strain>
    </source>
</reference>
<dbReference type="Pfam" id="PF13715">
    <property type="entry name" value="CarbopepD_reg_2"/>
    <property type="match status" value="1"/>
</dbReference>
<dbReference type="AlphaFoldDB" id="A0A9E2NNF4"/>
<feature type="signal peptide" evidence="1">
    <location>
        <begin position="1"/>
        <end position="27"/>
    </location>
</feature>
<proteinExistence type="predicted"/>
<dbReference type="InterPro" id="IPR008969">
    <property type="entry name" value="CarboxyPept-like_regulatory"/>
</dbReference>
<dbReference type="GO" id="GO:0004180">
    <property type="term" value="F:carboxypeptidase activity"/>
    <property type="evidence" value="ECO:0007669"/>
    <property type="project" value="UniProtKB-KW"/>
</dbReference>
<feature type="non-terminal residue" evidence="2">
    <location>
        <position position="164"/>
    </location>
</feature>
<keyword evidence="2" id="KW-0378">Hydrolase</keyword>
<dbReference type="InterPro" id="IPR037066">
    <property type="entry name" value="Plug_dom_sf"/>
</dbReference>
<dbReference type="Proteomes" id="UP000824236">
    <property type="component" value="Unassembled WGS sequence"/>
</dbReference>
<accession>A0A9E2NNF4</accession>
<sequence>MERLNLRFCRTFLVFLLGLFVSVGAFAQKISVTGVVKDEAGLAVIGGSVYIKGTTTGVITDVDGKFSLSANKGDILVFSYVGFVTQEVPASEEPLNIILREDAEMLEEVVVLGYGAQTRKQDLSASVGIVDNTDELAIRPVTSTEGMLQGQLPGVTITSNGGDP</sequence>
<evidence type="ECO:0000313" key="3">
    <source>
        <dbReference type="Proteomes" id="UP000824236"/>
    </source>
</evidence>
<dbReference type="Gene3D" id="2.170.130.10">
    <property type="entry name" value="TonB-dependent receptor, plug domain"/>
    <property type="match status" value="1"/>
</dbReference>
<protein>
    <submittedName>
        <fullName evidence="2">Carboxypeptidase-like regulatory domain-containing protein</fullName>
    </submittedName>
</protein>
<dbReference type="SUPFAM" id="SSF56935">
    <property type="entry name" value="Porins"/>
    <property type="match status" value="1"/>
</dbReference>
<dbReference type="EMBL" id="JAHLFO010000048">
    <property type="protein sequence ID" value="MBU3813677.1"/>
    <property type="molecule type" value="Genomic_DNA"/>
</dbReference>
<keyword evidence="2" id="KW-0121">Carboxypeptidase</keyword>
<keyword evidence="2" id="KW-0645">Protease</keyword>
<name>A0A9E2NNF4_9BACE</name>
<organism evidence="2 3">
    <name type="scientific">Candidatus Bacteroides intestinipullorum</name>
    <dbReference type="NCBI Taxonomy" id="2838471"/>
    <lineage>
        <taxon>Bacteria</taxon>
        <taxon>Pseudomonadati</taxon>
        <taxon>Bacteroidota</taxon>
        <taxon>Bacteroidia</taxon>
        <taxon>Bacteroidales</taxon>
        <taxon>Bacteroidaceae</taxon>
        <taxon>Bacteroides</taxon>
    </lineage>
</organism>
<dbReference type="FunFam" id="2.60.40.1120:FF:000003">
    <property type="entry name" value="Outer membrane protein Omp121"/>
    <property type="match status" value="1"/>
</dbReference>
<gene>
    <name evidence="2" type="ORF">H9791_04120</name>
</gene>
<dbReference type="SUPFAM" id="SSF49464">
    <property type="entry name" value="Carboxypeptidase regulatory domain-like"/>
    <property type="match status" value="1"/>
</dbReference>
<reference evidence="2" key="1">
    <citation type="journal article" date="2021" name="PeerJ">
        <title>Extensive microbial diversity within the chicken gut microbiome revealed by metagenomics and culture.</title>
        <authorList>
            <person name="Gilroy R."/>
            <person name="Ravi A."/>
            <person name="Getino M."/>
            <person name="Pursley I."/>
            <person name="Horton D.L."/>
            <person name="Alikhan N.F."/>
            <person name="Baker D."/>
            <person name="Gharbi K."/>
            <person name="Hall N."/>
            <person name="Watson M."/>
            <person name="Adriaenssens E.M."/>
            <person name="Foster-Nyarko E."/>
            <person name="Jarju S."/>
            <person name="Secka A."/>
            <person name="Antonio M."/>
            <person name="Oren A."/>
            <person name="Chaudhuri R.R."/>
            <person name="La Ragione R."/>
            <person name="Hildebrand F."/>
            <person name="Pallen M.J."/>
        </authorList>
    </citation>
    <scope>NUCLEOTIDE SEQUENCE</scope>
    <source>
        <strain evidence="2">B3-3758</strain>
    </source>
</reference>
<dbReference type="Gene3D" id="2.60.40.1120">
    <property type="entry name" value="Carboxypeptidase-like, regulatory domain"/>
    <property type="match status" value="1"/>
</dbReference>
<keyword evidence="1" id="KW-0732">Signal</keyword>
<feature type="chain" id="PRO_5038456223" evidence="1">
    <location>
        <begin position="28"/>
        <end position="164"/>
    </location>
</feature>
<comment type="caution">
    <text evidence="2">The sequence shown here is derived from an EMBL/GenBank/DDBJ whole genome shotgun (WGS) entry which is preliminary data.</text>
</comment>
<evidence type="ECO:0000256" key="1">
    <source>
        <dbReference type="SAM" id="SignalP"/>
    </source>
</evidence>
<evidence type="ECO:0000313" key="2">
    <source>
        <dbReference type="EMBL" id="MBU3813677.1"/>
    </source>
</evidence>